<dbReference type="PANTHER" id="PTHR43245">
    <property type="entry name" value="BIFUNCTIONAL POLYMYXIN RESISTANCE PROTEIN ARNA"/>
    <property type="match status" value="1"/>
</dbReference>
<keyword evidence="4" id="KW-1185">Reference proteome</keyword>
<evidence type="ECO:0000256" key="1">
    <source>
        <dbReference type="SAM" id="MobiDB-lite"/>
    </source>
</evidence>
<evidence type="ECO:0000313" key="4">
    <source>
        <dbReference type="Proteomes" id="UP001501586"/>
    </source>
</evidence>
<dbReference type="Pfam" id="PF01370">
    <property type="entry name" value="Epimerase"/>
    <property type="match status" value="1"/>
</dbReference>
<evidence type="ECO:0000313" key="3">
    <source>
        <dbReference type="EMBL" id="GAA4284431.1"/>
    </source>
</evidence>
<feature type="domain" description="NAD-dependent epimerase/dehydratase" evidence="2">
    <location>
        <begin position="4"/>
        <end position="246"/>
    </location>
</feature>
<dbReference type="RefSeq" id="WP_236866305.1">
    <property type="nucleotide sequence ID" value="NZ_BAABAZ010000006.1"/>
</dbReference>
<dbReference type="SUPFAM" id="SSF51735">
    <property type="entry name" value="NAD(P)-binding Rossmann-fold domains"/>
    <property type="match status" value="1"/>
</dbReference>
<dbReference type="InterPro" id="IPR050177">
    <property type="entry name" value="Lipid_A_modif_metabolic_enz"/>
</dbReference>
<feature type="compositionally biased region" description="Low complexity" evidence="1">
    <location>
        <begin position="352"/>
        <end position="367"/>
    </location>
</feature>
<accession>A0ABP8EKH3</accession>
<name>A0ABP8EKH3_9MICO</name>
<organism evidence="3 4">
    <name type="scientific">Brevibacterium daeguense</name>
    <dbReference type="NCBI Taxonomy" id="909936"/>
    <lineage>
        <taxon>Bacteria</taxon>
        <taxon>Bacillati</taxon>
        <taxon>Actinomycetota</taxon>
        <taxon>Actinomycetes</taxon>
        <taxon>Micrococcales</taxon>
        <taxon>Brevibacteriaceae</taxon>
        <taxon>Brevibacterium</taxon>
    </lineage>
</organism>
<feature type="region of interest" description="Disordered" evidence="1">
    <location>
        <begin position="549"/>
        <end position="640"/>
    </location>
</feature>
<evidence type="ECO:0000259" key="2">
    <source>
        <dbReference type="Pfam" id="PF01370"/>
    </source>
</evidence>
<comment type="caution">
    <text evidence="3">The sequence shown here is derived from an EMBL/GenBank/DDBJ whole genome shotgun (WGS) entry which is preliminary data.</text>
</comment>
<gene>
    <name evidence="3" type="ORF">GCM10022261_19620</name>
</gene>
<dbReference type="EMBL" id="BAABAZ010000006">
    <property type="protein sequence ID" value="GAA4284431.1"/>
    <property type="molecule type" value="Genomic_DNA"/>
</dbReference>
<proteinExistence type="predicted"/>
<reference evidence="4" key="1">
    <citation type="journal article" date="2019" name="Int. J. Syst. Evol. Microbiol.">
        <title>The Global Catalogue of Microorganisms (GCM) 10K type strain sequencing project: providing services to taxonomists for standard genome sequencing and annotation.</title>
        <authorList>
            <consortium name="The Broad Institute Genomics Platform"/>
            <consortium name="The Broad Institute Genome Sequencing Center for Infectious Disease"/>
            <person name="Wu L."/>
            <person name="Ma J."/>
        </authorList>
    </citation>
    <scope>NUCLEOTIDE SEQUENCE [LARGE SCALE GENOMIC DNA]</scope>
    <source>
        <strain evidence="4">JCM 17458</strain>
    </source>
</reference>
<sequence>MRAAVVGATGNAGTAVLRALRETAEVDSVLGIARRLPDTDVEPYAGCEWASIDIAASTSEAEAESQLEDAFAGVDAVIHLAWLIQPNSDRELLRRVNVEGTARVARAAAAAGVRHLVVASSWAAYAQDKTQRLRDETWPIGGIESSHYSVDKVAQEKVLDEFSAAHPDVVVTRLRPALIFQADAAYEIQRYFLNSWLPVKALDFAKPPMLPLPRGLRGVQAVHADDIGRAYAAAVVRRAPGAFNICADDILGKQELADIIDHGRYLELPARLVRAFLFGGHKAKLIAADEGWIDMALGVPMMDNAKAKSELGWEPRHTAAEALKSLISGMIDGQGVESVPLRPRDPGEANMPAARGPAASGAAAGDAPRVEDRSGGAGTGVEADGDHGISEEISRDLLSLYLSDHLTGATAGSERIERMAEAYIDTPMFAQLSELAEEVRLERAFLQKLIHDLGLKQMPYRQAVSWVGERVGRLKSNGRLFSRSPMTMVLEAELMRSAVMGKLGVWQTLEANSELLSLDPQVFVDLADRTRRQAEVLDEVHEYARKRAFREDRETFTPHSPDSRSEQSAEEQTEERKMMTAEPPDIATEAADESAKSAPETPKDKAERPGASNVSKQEQDELVDEWVDDSFPTSDPPSHY</sequence>
<dbReference type="InterPro" id="IPR036291">
    <property type="entry name" value="NAD(P)-bd_dom_sf"/>
</dbReference>
<feature type="region of interest" description="Disordered" evidence="1">
    <location>
        <begin position="336"/>
        <end position="388"/>
    </location>
</feature>
<dbReference type="Gene3D" id="3.40.50.720">
    <property type="entry name" value="NAD(P)-binding Rossmann-like Domain"/>
    <property type="match status" value="1"/>
</dbReference>
<protein>
    <recommendedName>
        <fullName evidence="2">NAD-dependent epimerase/dehydratase domain-containing protein</fullName>
    </recommendedName>
</protein>
<dbReference type="InterPro" id="IPR001509">
    <property type="entry name" value="Epimerase_deHydtase"/>
</dbReference>
<feature type="compositionally biased region" description="Basic and acidic residues" evidence="1">
    <location>
        <begin position="549"/>
        <end position="567"/>
    </location>
</feature>
<dbReference type="Proteomes" id="UP001501586">
    <property type="component" value="Unassembled WGS sequence"/>
</dbReference>